<evidence type="ECO:0000256" key="1">
    <source>
        <dbReference type="SAM" id="MobiDB-lite"/>
    </source>
</evidence>
<evidence type="ECO:0000259" key="2">
    <source>
        <dbReference type="Pfam" id="PF12770"/>
    </source>
</evidence>
<comment type="caution">
    <text evidence="3">The sequence shown here is derived from an EMBL/GenBank/DDBJ whole genome shotgun (WGS) entry which is preliminary data.</text>
</comment>
<sequence>MASSEQIRQKLVDLGKKRADAERRMADARGKQAKKNADAASYRQKAASTSSTSMVKQHLRSAETAEKAALAEGRKVADESKRSADFSRQEAALNKDLATALKSEAAKEKRDRDQREAAEKRRREAEQRERQRQARADALAHQREIHAERARTQALVTAAEDRLAAAMDRIRPPQVERLRILYLTASSRGDLRVDEEMRRVKAAVQAATHRDLISIEHKPAATTADLLDGLTRFKPHVVHFSGHAGEDVLVFDTGSDARGPGQRVTAEAFARAMSAVDDPPTLVVLNACKSEAQIRGLLDAVPLAIGMADSVGDRDAMAFAARFYSAVAEGQSVESSWRLARVQMELDGLPDADLPILDTQPGVDPALVHLVIAPEAA</sequence>
<feature type="domain" description="CHAT" evidence="2">
    <location>
        <begin position="137"/>
        <end position="344"/>
    </location>
</feature>
<accession>A0A5S5CTK1</accession>
<name>A0A5S5CTK1_9ACTN</name>
<evidence type="ECO:0000313" key="4">
    <source>
        <dbReference type="Proteomes" id="UP000322499"/>
    </source>
</evidence>
<dbReference type="Pfam" id="PF12770">
    <property type="entry name" value="CHAT"/>
    <property type="match status" value="1"/>
</dbReference>
<feature type="compositionally biased region" description="Basic and acidic residues" evidence="1">
    <location>
        <begin position="72"/>
        <end position="88"/>
    </location>
</feature>
<reference evidence="3 4" key="1">
    <citation type="submission" date="2019-07" db="EMBL/GenBank/DDBJ databases">
        <title>Genomic Encyclopedia of Archaeal and Bacterial Type Strains, Phase II (KMG-II): from individual species to whole genera.</title>
        <authorList>
            <person name="Goeker M."/>
        </authorList>
    </citation>
    <scope>NUCLEOTIDE SEQUENCE [LARGE SCALE GENOMIC DNA]</scope>
    <source>
        <strain evidence="3 4">DSM 46842</strain>
    </source>
</reference>
<organism evidence="3 4">
    <name type="scientific">Blastococcus xanthinilyticus</name>
    <dbReference type="NCBI Taxonomy" id="1564164"/>
    <lineage>
        <taxon>Bacteria</taxon>
        <taxon>Bacillati</taxon>
        <taxon>Actinomycetota</taxon>
        <taxon>Actinomycetes</taxon>
        <taxon>Geodermatophilales</taxon>
        <taxon>Geodermatophilaceae</taxon>
        <taxon>Blastococcus</taxon>
    </lineage>
</organism>
<proteinExistence type="predicted"/>
<keyword evidence="4" id="KW-1185">Reference proteome</keyword>
<protein>
    <submittedName>
        <fullName evidence="3">CHAT domain-containing protein</fullName>
    </submittedName>
</protein>
<dbReference type="Proteomes" id="UP000322499">
    <property type="component" value="Unassembled WGS sequence"/>
</dbReference>
<feature type="compositionally biased region" description="Basic and acidic residues" evidence="1">
    <location>
        <begin position="7"/>
        <end position="30"/>
    </location>
</feature>
<evidence type="ECO:0000313" key="3">
    <source>
        <dbReference type="EMBL" id="TYP87131.1"/>
    </source>
</evidence>
<feature type="region of interest" description="Disordered" evidence="1">
    <location>
        <begin position="1"/>
        <end position="145"/>
    </location>
</feature>
<gene>
    <name evidence="3" type="ORF">BD833_10768</name>
</gene>
<feature type="compositionally biased region" description="Basic and acidic residues" evidence="1">
    <location>
        <begin position="104"/>
        <end position="145"/>
    </location>
</feature>
<dbReference type="AlphaFoldDB" id="A0A5S5CTK1"/>
<dbReference type="EMBL" id="VNHW01000007">
    <property type="protein sequence ID" value="TYP87131.1"/>
    <property type="molecule type" value="Genomic_DNA"/>
</dbReference>
<feature type="compositionally biased region" description="Polar residues" evidence="1">
    <location>
        <begin position="46"/>
        <end position="55"/>
    </location>
</feature>
<dbReference type="InterPro" id="IPR024983">
    <property type="entry name" value="CHAT_dom"/>
</dbReference>